<gene>
    <name evidence="2" type="ORF">SAMN04487949_3043</name>
</gene>
<dbReference type="InterPro" id="IPR006311">
    <property type="entry name" value="TAT_signal"/>
</dbReference>
<dbReference type="OrthoDB" id="275822at2157"/>
<keyword evidence="3" id="KW-1185">Reference proteome</keyword>
<proteinExistence type="predicted"/>
<dbReference type="EMBL" id="FNHL01000004">
    <property type="protein sequence ID" value="SDM97683.1"/>
    <property type="molecule type" value="Genomic_DNA"/>
</dbReference>
<feature type="region of interest" description="Disordered" evidence="1">
    <location>
        <begin position="1"/>
        <end position="20"/>
    </location>
</feature>
<protein>
    <submittedName>
        <fullName evidence="2">Uncharacterized protein</fullName>
    </submittedName>
</protein>
<feature type="compositionally biased region" description="Acidic residues" evidence="1">
    <location>
        <begin position="1"/>
        <end position="10"/>
    </location>
</feature>
<accession>A0A1G9XN64</accession>
<evidence type="ECO:0000256" key="1">
    <source>
        <dbReference type="SAM" id="MobiDB-lite"/>
    </source>
</evidence>
<dbReference type="Proteomes" id="UP000199451">
    <property type="component" value="Unassembled WGS sequence"/>
</dbReference>
<sequence length="637" mass="71562">MSDESDEPSSPDEVRYSEPLSRRRFLAAGATAAATGTAGCAGTARDVGQDLGLIEEEVWGSEDLQRARTQLEVVEGYELELGEATLDSLQFSLKNGLLPNQQPEEAVEGTLRVYGKTPIGDDEVVLGETGASFRGSSQEHEMSLEFGEDLMNVPRMLEVRFASPQLDAPEIVLGRSDVVYLPFDNVARDEQTLRELGPPYVPPGDWSDPRGQKQKVEIWYSEPDEPSFNMPALDMTQYTTQTADGDDWFDLYDIQMTVVIRSPVLDRKFATDDEGDILGAYCDWTVLNLELSALEYLESIYFNSPPTMKLFNPANNWSVGTGGVRQKEVENKQDFGGSMIVDKDEYGESRASPREVSHVAQDASPASDAFIRGALHEQVGYDDPFEPDELRTVNPVKFCVGRSFARRWGEKFSEAIENKPYANTFESIEFRKLTTLKAFVGDLDYQFTISLYQQTPEETIVNMFLRDTTARDIPGSDCVTSTMLFIGVGHWMTGKHPVMVRTDVSQGLDHIFAGFHNLDIPEMLSEIPEIPIAGYDRFEESGRSAREVDYKYTDVECTEPYPSIGFNRHMIDNPSRRLVAWSDLTEFDLTTNIPLNDGWEPDVDGEIRAPGDGYFGDLFVNPFDTAAFYFFEDERNR</sequence>
<dbReference type="AlphaFoldDB" id="A0A1G9XN64"/>
<organism evidence="2 3">
    <name type="scientific">Halogranum gelatinilyticum</name>
    <dbReference type="NCBI Taxonomy" id="660521"/>
    <lineage>
        <taxon>Archaea</taxon>
        <taxon>Methanobacteriati</taxon>
        <taxon>Methanobacteriota</taxon>
        <taxon>Stenosarchaea group</taxon>
        <taxon>Halobacteria</taxon>
        <taxon>Halobacteriales</taxon>
        <taxon>Haloferacaceae</taxon>
    </lineage>
</organism>
<dbReference type="PROSITE" id="PS51318">
    <property type="entry name" value="TAT"/>
    <property type="match status" value="1"/>
</dbReference>
<reference evidence="3" key="1">
    <citation type="submission" date="2016-10" db="EMBL/GenBank/DDBJ databases">
        <authorList>
            <person name="Varghese N."/>
            <person name="Submissions S."/>
        </authorList>
    </citation>
    <scope>NUCLEOTIDE SEQUENCE [LARGE SCALE GENOMIC DNA]</scope>
    <source>
        <strain evidence="3">CGMCC 1.10119</strain>
    </source>
</reference>
<evidence type="ECO:0000313" key="3">
    <source>
        <dbReference type="Proteomes" id="UP000199451"/>
    </source>
</evidence>
<name>A0A1G9XN64_9EURY</name>
<evidence type="ECO:0000313" key="2">
    <source>
        <dbReference type="EMBL" id="SDM97683.1"/>
    </source>
</evidence>
<dbReference type="RefSeq" id="WP_139173370.1">
    <property type="nucleotide sequence ID" value="NZ_FNHL01000004.1"/>
</dbReference>